<dbReference type="KEGG" id="tab:CIG75_19525"/>
<name>A0A223D5K6_9BACL</name>
<evidence type="ECO:0000313" key="3">
    <source>
        <dbReference type="Proteomes" id="UP000214688"/>
    </source>
</evidence>
<keyword evidence="3" id="KW-1185">Reference proteome</keyword>
<dbReference type="AlphaFoldDB" id="A0A223D5K6"/>
<dbReference type="EMBL" id="CP022657">
    <property type="protein sequence ID" value="ASS76889.1"/>
    <property type="molecule type" value="Genomic_DNA"/>
</dbReference>
<keyword evidence="1" id="KW-1133">Transmembrane helix</keyword>
<organism evidence="2 3">
    <name type="scientific">Tumebacillus algifaecis</name>
    <dbReference type="NCBI Taxonomy" id="1214604"/>
    <lineage>
        <taxon>Bacteria</taxon>
        <taxon>Bacillati</taxon>
        <taxon>Bacillota</taxon>
        <taxon>Bacilli</taxon>
        <taxon>Bacillales</taxon>
        <taxon>Alicyclobacillaceae</taxon>
        <taxon>Tumebacillus</taxon>
    </lineage>
</organism>
<reference evidence="2 3" key="1">
    <citation type="journal article" date="2015" name="Int. J. Syst. Evol. Microbiol.">
        <title>Tumebacillus algifaecis sp. nov., isolated from decomposing algal scum.</title>
        <authorList>
            <person name="Wu Y.F."/>
            <person name="Zhang B."/>
            <person name="Xing P."/>
            <person name="Wu Q.L."/>
            <person name="Liu S.J."/>
        </authorList>
    </citation>
    <scope>NUCLEOTIDE SEQUENCE [LARGE SCALE GENOMIC DNA]</scope>
    <source>
        <strain evidence="2 3">THMBR28</strain>
    </source>
</reference>
<sequence length="373" mass="41826">MNCSQVQEAIWCGDLQPDAHLHLATCAACREELQRVHQLNEEIEHVTIPPPTRSLIPAREEIEHVVKQNKKNRFSNWLTIGTIAAAILLAIKTGDVRQTPVADLSMTSTDSHLSDRHIPASRSLAVSHRPFQAEGTAIIDPDSNPSFREEAESIRTYLNQHFDQSSLRTLTIETYTRDTIEGDTQTGRLTLWVQNQPGQVSVYGKGDRPFRTQQYIELQKIQGLWTVTATSDIPFDYTLHRQKNYRVAFPSTWQAVPNLSVEGALSFEQDGKILGGITPTPLRPGEENPVKAVQLPALTNVIQSGLESYRTEDTVKYLLKRAATAADSIQTPLEVHTYFLRGTIAYDVWLYNDQELISPETALAITHSFQTSP</sequence>
<keyword evidence="1" id="KW-0472">Membrane</keyword>
<dbReference type="OrthoDB" id="2380065at2"/>
<accession>A0A223D5K6</accession>
<evidence type="ECO:0000313" key="2">
    <source>
        <dbReference type="EMBL" id="ASS76889.1"/>
    </source>
</evidence>
<keyword evidence="1" id="KW-0812">Transmembrane</keyword>
<dbReference type="Proteomes" id="UP000214688">
    <property type="component" value="Chromosome"/>
</dbReference>
<dbReference type="RefSeq" id="WP_094238116.1">
    <property type="nucleotide sequence ID" value="NZ_CP022657.1"/>
</dbReference>
<protein>
    <submittedName>
        <fullName evidence="2">Uncharacterized protein</fullName>
    </submittedName>
</protein>
<proteinExistence type="predicted"/>
<feature type="transmembrane region" description="Helical" evidence="1">
    <location>
        <begin position="74"/>
        <end position="91"/>
    </location>
</feature>
<evidence type="ECO:0000256" key="1">
    <source>
        <dbReference type="SAM" id="Phobius"/>
    </source>
</evidence>
<gene>
    <name evidence="2" type="ORF">CIG75_19525</name>
</gene>